<proteinExistence type="predicted"/>
<evidence type="ECO:0008006" key="4">
    <source>
        <dbReference type="Google" id="ProtNLM"/>
    </source>
</evidence>
<dbReference type="Gene3D" id="3.40.50.720">
    <property type="entry name" value="NAD(P)-binding Rossmann-like Domain"/>
    <property type="match status" value="1"/>
</dbReference>
<dbReference type="EMBL" id="JAVHNR010000004">
    <property type="protein sequence ID" value="KAK6344586.1"/>
    <property type="molecule type" value="Genomic_DNA"/>
</dbReference>
<dbReference type="PRINTS" id="PR00081">
    <property type="entry name" value="GDHRDH"/>
</dbReference>
<gene>
    <name evidence="2" type="ORF">TWF718_006545</name>
</gene>
<evidence type="ECO:0000256" key="1">
    <source>
        <dbReference type="ARBA" id="ARBA00022857"/>
    </source>
</evidence>
<dbReference type="Pfam" id="PF00106">
    <property type="entry name" value="adh_short"/>
    <property type="match status" value="1"/>
</dbReference>
<accession>A0AAN8MX50</accession>
<dbReference type="PROSITE" id="PS00061">
    <property type="entry name" value="ADH_SHORT"/>
    <property type="match status" value="1"/>
</dbReference>
<dbReference type="InterPro" id="IPR020904">
    <property type="entry name" value="Sc_DH/Rdtase_CS"/>
</dbReference>
<dbReference type="PANTHER" id="PTHR45458:SF3">
    <property type="entry name" value="CHAIN DEHYDROGENASE (ATSC), PUTATIVE-RELATED"/>
    <property type="match status" value="1"/>
</dbReference>
<evidence type="ECO:0000313" key="3">
    <source>
        <dbReference type="Proteomes" id="UP001313282"/>
    </source>
</evidence>
<keyword evidence="3" id="KW-1185">Reference proteome</keyword>
<keyword evidence="1" id="KW-0521">NADP</keyword>
<dbReference type="InterPro" id="IPR052184">
    <property type="entry name" value="SDR_enzymes"/>
</dbReference>
<comment type="caution">
    <text evidence="2">The sequence shown here is derived from an EMBL/GenBank/DDBJ whole genome shotgun (WGS) entry which is preliminary data.</text>
</comment>
<protein>
    <recommendedName>
        <fullName evidence="4">NAD(P)-binding protein</fullName>
    </recommendedName>
</protein>
<sequence>MTSYAITGASRGIGFAFVKNLAQNPSNTVFALVRNVTSSPELTSFAASHPNVHILKGDITSPAELAAAATSISEITGGTLDVLIQNAASLFGDAAMFKLTDLVGDAEKTEIFGNDLQVTIQQNVMAMVHTTSAFLPLVKKSNLKKIVVLTSGLGDPKGVVEWGWKDSVPYCVSKAAVNMLVASYSNVLSDDGVTIVAISPGLVKTQTQDWAPQFYETVTKLFQKSKPSYEGPLSPEESVELMLGTVGKLTVKDTGRSMSQYGTDDWL</sequence>
<dbReference type="InterPro" id="IPR002347">
    <property type="entry name" value="SDR_fam"/>
</dbReference>
<dbReference type="AlphaFoldDB" id="A0AAN8MX50"/>
<dbReference type="SUPFAM" id="SSF51735">
    <property type="entry name" value="NAD(P)-binding Rossmann-fold domains"/>
    <property type="match status" value="1"/>
</dbReference>
<evidence type="ECO:0000313" key="2">
    <source>
        <dbReference type="EMBL" id="KAK6344586.1"/>
    </source>
</evidence>
<dbReference type="Proteomes" id="UP001313282">
    <property type="component" value="Unassembled WGS sequence"/>
</dbReference>
<dbReference type="InterPro" id="IPR036291">
    <property type="entry name" value="NAD(P)-bd_dom_sf"/>
</dbReference>
<name>A0AAN8MX50_9PEZI</name>
<dbReference type="GO" id="GO:0016616">
    <property type="term" value="F:oxidoreductase activity, acting on the CH-OH group of donors, NAD or NADP as acceptor"/>
    <property type="evidence" value="ECO:0007669"/>
    <property type="project" value="TreeGrafter"/>
</dbReference>
<organism evidence="2 3">
    <name type="scientific">Orbilia javanica</name>
    <dbReference type="NCBI Taxonomy" id="47235"/>
    <lineage>
        <taxon>Eukaryota</taxon>
        <taxon>Fungi</taxon>
        <taxon>Dikarya</taxon>
        <taxon>Ascomycota</taxon>
        <taxon>Pezizomycotina</taxon>
        <taxon>Orbiliomycetes</taxon>
        <taxon>Orbiliales</taxon>
        <taxon>Orbiliaceae</taxon>
        <taxon>Orbilia</taxon>
    </lineage>
</organism>
<dbReference type="PANTHER" id="PTHR45458">
    <property type="entry name" value="SHORT-CHAIN DEHYDROGENASE/REDUCTASE SDR"/>
    <property type="match status" value="1"/>
</dbReference>
<reference evidence="2 3" key="1">
    <citation type="submission" date="2019-10" db="EMBL/GenBank/DDBJ databases">
        <authorList>
            <person name="Palmer J.M."/>
        </authorList>
    </citation>
    <scope>NUCLEOTIDE SEQUENCE [LARGE SCALE GENOMIC DNA]</scope>
    <source>
        <strain evidence="2 3">TWF718</strain>
    </source>
</reference>